<protein>
    <submittedName>
        <fullName evidence="1">Uncharacterized protein</fullName>
    </submittedName>
</protein>
<sequence>MEVTRYSTNPIPNLYDVKGRATKATLHTGTMPDSKQSYDLLEISQKGRELAAGAIEMQPAHYYGTAEINESLQSVLKGKSPEVSKAVYTLIQSNMFPDGSVSDEQERDALLEMGLSQAKFLADKYLTGEESSKFLSTIQQIAAIAKTRTVDPETGQATYVTPYEKPKGAPDDYISTGELMKRFEPKTYEQLSDAIMNGGDWGNILIQFALRANKNEEWKTRFSEENGRLKNDLRNTKIENRFAGVDTSSMEAFVKDMSNQIQRTSFSNTEFLTRNMQYFTHILGWRN</sequence>
<dbReference type="RefSeq" id="WP_189032167.1">
    <property type="nucleotide sequence ID" value="NZ_BMKR01000054.1"/>
</dbReference>
<organism evidence="1 2">
    <name type="scientific">Paenibacillus albidus</name>
    <dbReference type="NCBI Taxonomy" id="2041023"/>
    <lineage>
        <taxon>Bacteria</taxon>
        <taxon>Bacillati</taxon>
        <taxon>Bacillota</taxon>
        <taxon>Bacilli</taxon>
        <taxon>Bacillales</taxon>
        <taxon>Paenibacillaceae</taxon>
        <taxon>Paenibacillus</taxon>
    </lineage>
</organism>
<reference evidence="1" key="2">
    <citation type="submission" date="2020-09" db="EMBL/GenBank/DDBJ databases">
        <authorList>
            <person name="Sun Q."/>
            <person name="Zhou Y."/>
        </authorList>
    </citation>
    <scope>NUCLEOTIDE SEQUENCE</scope>
    <source>
        <strain evidence="1">CGMCC 1.16134</strain>
    </source>
</reference>
<evidence type="ECO:0000313" key="2">
    <source>
        <dbReference type="Proteomes" id="UP000637643"/>
    </source>
</evidence>
<name>A0A917FXL0_9BACL</name>
<keyword evidence="2" id="KW-1185">Reference proteome</keyword>
<dbReference type="EMBL" id="BMKR01000054">
    <property type="protein sequence ID" value="GGG11732.1"/>
    <property type="molecule type" value="Genomic_DNA"/>
</dbReference>
<proteinExistence type="predicted"/>
<gene>
    <name evidence="1" type="ORF">GCM10010912_65230</name>
</gene>
<dbReference type="AlphaFoldDB" id="A0A917FXL0"/>
<reference evidence="1" key="1">
    <citation type="journal article" date="2014" name="Int. J. Syst. Evol. Microbiol.">
        <title>Complete genome sequence of Corynebacterium casei LMG S-19264T (=DSM 44701T), isolated from a smear-ripened cheese.</title>
        <authorList>
            <consortium name="US DOE Joint Genome Institute (JGI-PGF)"/>
            <person name="Walter F."/>
            <person name="Albersmeier A."/>
            <person name="Kalinowski J."/>
            <person name="Ruckert C."/>
        </authorList>
    </citation>
    <scope>NUCLEOTIDE SEQUENCE</scope>
    <source>
        <strain evidence="1">CGMCC 1.16134</strain>
    </source>
</reference>
<evidence type="ECO:0000313" key="1">
    <source>
        <dbReference type="EMBL" id="GGG11732.1"/>
    </source>
</evidence>
<dbReference type="Proteomes" id="UP000637643">
    <property type="component" value="Unassembled WGS sequence"/>
</dbReference>
<comment type="caution">
    <text evidence="1">The sequence shown here is derived from an EMBL/GenBank/DDBJ whole genome shotgun (WGS) entry which is preliminary data.</text>
</comment>
<accession>A0A917FXL0</accession>